<dbReference type="InterPro" id="IPR000792">
    <property type="entry name" value="Tscrpt_reg_LuxR_C"/>
</dbReference>
<dbReference type="InterPro" id="IPR016032">
    <property type="entry name" value="Sig_transdc_resp-reg_C-effctor"/>
</dbReference>
<dbReference type="SUPFAM" id="SSF46894">
    <property type="entry name" value="C-terminal effector domain of the bipartite response regulators"/>
    <property type="match status" value="1"/>
</dbReference>
<dbReference type="Pfam" id="PF00196">
    <property type="entry name" value="GerE"/>
    <property type="match status" value="1"/>
</dbReference>
<dbReference type="Pfam" id="PF25873">
    <property type="entry name" value="WHD_MalT"/>
    <property type="match status" value="1"/>
</dbReference>
<dbReference type="PROSITE" id="PS50007">
    <property type="entry name" value="PIPLC_X_DOMAIN"/>
    <property type="match status" value="1"/>
</dbReference>
<evidence type="ECO:0000256" key="3">
    <source>
        <dbReference type="ARBA" id="ARBA00023163"/>
    </source>
</evidence>
<dbReference type="InterPro" id="IPR059106">
    <property type="entry name" value="WHD_MalT"/>
</dbReference>
<dbReference type="Proteomes" id="UP000199220">
    <property type="component" value="Unassembled WGS sequence"/>
</dbReference>
<dbReference type="InterPro" id="IPR036388">
    <property type="entry name" value="WH-like_DNA-bd_sf"/>
</dbReference>
<keyword evidence="2" id="KW-0238">DNA-binding</keyword>
<dbReference type="GO" id="GO:0003677">
    <property type="term" value="F:DNA binding"/>
    <property type="evidence" value="ECO:0007669"/>
    <property type="project" value="UniProtKB-KW"/>
</dbReference>
<dbReference type="CDD" id="cd06170">
    <property type="entry name" value="LuxR_C_like"/>
    <property type="match status" value="1"/>
</dbReference>
<sequence>MPRLPSDSEFSDDVLAMLTACHPLTVVRGPRGYGKTSLLARWLESSDGLPPALYVSLTTASNQVDGFWAEVAAAMVANGLVSAPDVTADGAEIAVTRVLGTRREPVLVIIDDMHEAGLHDDPEAIDDALVNLLRQNEAFYLAVAGRTLREIETVGSLTVDSAVIGPQELRLSGASVHRLASRLGVGLTMDRAQQLAVDLAGWPSAIRAGLVRSAGSDRSDAVDHELVENYIATMVRDLRFEKMRSFLLRTAVPDEFDLEMAREIVPEGNTARMLRNVLAAGLLSERRTVNGSMFSFAPAIRTAVLRVLRDSRPEVEAEVHRALVHLWEGKQRPTRVLYHAVQAREWETALEVVDQHWVQLVVEDPLALIAAARQFPETMVTGNPRVRVAVDHLDGVRPARGTNDRWRAIESPTLQAEMAAHHERLTRAGEDVLLVLLQWGLTSMLQGELDLALYAFAQARAVGMIDHGSAGVADLGTVGLALVHAVQGEPASALRWLDDPEVRERLNRSAADDAPDFVRIVAAVARALALVDAASPDATAAVHAIPEGRHRDELWALSVFVRVHHAVLTGNKDDLVTRTNELRAALRYIRRGSRTEALLTDALIEALLVAGMGQVARQVAARVEPQRLVRVALMKLAMREHSYDDVLRIATELLRSNRLTQRTAMECQVLLAGAHDALGQRGLAKEPFRSAVTIARQTGQRRPFVLMRRYTFRALADDDLEILALWPRPEERTDPEPVAHGRTHTLTARESEVLMALREHAGPVGIAEALGMSTNTVKTHLRTVYRKLGVASRAGALATLRHRA</sequence>
<keyword evidence="6" id="KW-1185">Reference proteome</keyword>
<dbReference type="PROSITE" id="PS50043">
    <property type="entry name" value="HTH_LUXR_2"/>
    <property type="match status" value="1"/>
</dbReference>
<dbReference type="AlphaFoldDB" id="A0A1H5C635"/>
<evidence type="ECO:0000259" key="4">
    <source>
        <dbReference type="PROSITE" id="PS50043"/>
    </source>
</evidence>
<dbReference type="OrthoDB" id="134985at2"/>
<feature type="domain" description="HTH luxR-type" evidence="4">
    <location>
        <begin position="739"/>
        <end position="804"/>
    </location>
</feature>
<name>A0A1H5C635_9MICO</name>
<evidence type="ECO:0000313" key="6">
    <source>
        <dbReference type="Proteomes" id="UP000199220"/>
    </source>
</evidence>
<reference evidence="6" key="1">
    <citation type="submission" date="2016-10" db="EMBL/GenBank/DDBJ databases">
        <authorList>
            <person name="Varghese N."/>
            <person name="Submissions S."/>
        </authorList>
    </citation>
    <scope>NUCLEOTIDE SEQUENCE [LARGE SCALE GENOMIC DNA]</scope>
    <source>
        <strain evidence="6">DSM 21368</strain>
    </source>
</reference>
<dbReference type="STRING" id="648782.SAMN04488554_0287"/>
<accession>A0A1H5C635</accession>
<evidence type="ECO:0000313" key="5">
    <source>
        <dbReference type="EMBL" id="SED62279.1"/>
    </source>
</evidence>
<dbReference type="EMBL" id="FNTX01000001">
    <property type="protein sequence ID" value="SED62279.1"/>
    <property type="molecule type" value="Genomic_DNA"/>
</dbReference>
<dbReference type="Gene3D" id="1.10.10.10">
    <property type="entry name" value="Winged helix-like DNA-binding domain superfamily/Winged helix DNA-binding domain"/>
    <property type="match status" value="1"/>
</dbReference>
<keyword evidence="1" id="KW-0805">Transcription regulation</keyword>
<organism evidence="5 6">
    <name type="scientific">Ruania alba</name>
    <dbReference type="NCBI Taxonomy" id="648782"/>
    <lineage>
        <taxon>Bacteria</taxon>
        <taxon>Bacillati</taxon>
        <taxon>Actinomycetota</taxon>
        <taxon>Actinomycetes</taxon>
        <taxon>Micrococcales</taxon>
        <taxon>Ruaniaceae</taxon>
        <taxon>Ruania</taxon>
    </lineage>
</organism>
<dbReference type="RefSeq" id="WP_089771366.1">
    <property type="nucleotide sequence ID" value="NZ_FNTX01000001.1"/>
</dbReference>
<proteinExistence type="predicted"/>
<dbReference type="PANTHER" id="PTHR44688:SF16">
    <property type="entry name" value="DNA-BINDING TRANSCRIPTIONAL ACTIVATOR DEVR_DOSR"/>
    <property type="match status" value="1"/>
</dbReference>
<protein>
    <submittedName>
        <fullName evidence="5">ATP-, maltotriose-and DNA-dependent transcriptional regulator MalT</fullName>
    </submittedName>
</protein>
<dbReference type="PANTHER" id="PTHR44688">
    <property type="entry name" value="DNA-BINDING TRANSCRIPTIONAL ACTIVATOR DEVR_DOSR"/>
    <property type="match status" value="1"/>
</dbReference>
<dbReference type="SMART" id="SM00421">
    <property type="entry name" value="HTH_LUXR"/>
    <property type="match status" value="1"/>
</dbReference>
<dbReference type="InterPro" id="IPR027417">
    <property type="entry name" value="P-loop_NTPase"/>
</dbReference>
<evidence type="ECO:0000256" key="2">
    <source>
        <dbReference type="ARBA" id="ARBA00023125"/>
    </source>
</evidence>
<evidence type="ECO:0000256" key="1">
    <source>
        <dbReference type="ARBA" id="ARBA00023015"/>
    </source>
</evidence>
<dbReference type="SUPFAM" id="SSF52540">
    <property type="entry name" value="P-loop containing nucleoside triphosphate hydrolases"/>
    <property type="match status" value="1"/>
</dbReference>
<keyword evidence="3" id="KW-0804">Transcription</keyword>
<gene>
    <name evidence="5" type="ORF">SAMN04488554_0287</name>
</gene>
<dbReference type="GO" id="GO:0006355">
    <property type="term" value="P:regulation of DNA-templated transcription"/>
    <property type="evidence" value="ECO:0007669"/>
    <property type="project" value="InterPro"/>
</dbReference>